<dbReference type="GeneID" id="78317069"/>
<name>A0A1T4LZA5_TREPO</name>
<sequence>MKKLLYVGCFVFMFLLCCILDGCISSGGVYSVEQGEFSSGGIPCGGPLSYDFTFCNNSKKTVEAFSVVLSLFNGDGEPALSSDFITVDFAERVFPGDCRSFEIDLRSFVSSDWEESGELYMTDYFYANFIRYEDGSVWKDEFGSFGLK</sequence>
<evidence type="ECO:0000313" key="2">
    <source>
        <dbReference type="Proteomes" id="UP000190423"/>
    </source>
</evidence>
<dbReference type="OrthoDB" id="361140at2"/>
<dbReference type="AlphaFoldDB" id="A0A1T4LZA5"/>
<evidence type="ECO:0000313" key="1">
    <source>
        <dbReference type="EMBL" id="SJZ60069.1"/>
    </source>
</evidence>
<gene>
    <name evidence="1" type="ORF">SAMN02745149_01788</name>
</gene>
<accession>A0A1T4LZA5</accession>
<reference evidence="1 2" key="1">
    <citation type="submission" date="2017-02" db="EMBL/GenBank/DDBJ databases">
        <authorList>
            <person name="Peterson S.W."/>
        </authorList>
    </citation>
    <scope>NUCLEOTIDE SEQUENCE [LARGE SCALE GENOMIC DNA]</scope>
    <source>
        <strain evidence="1 2">ATCC BAA-908</strain>
    </source>
</reference>
<protein>
    <submittedName>
        <fullName evidence="1">Uncharacterized protein</fullName>
    </submittedName>
</protein>
<dbReference type="RefSeq" id="WP_143593306.1">
    <property type="nucleotide sequence ID" value="NZ_FUWG01000013.1"/>
</dbReference>
<dbReference type="EMBL" id="FUWG01000013">
    <property type="protein sequence ID" value="SJZ60069.1"/>
    <property type="molecule type" value="Genomic_DNA"/>
</dbReference>
<organism evidence="1 2">
    <name type="scientific">Treponema porcinum</name>
    <dbReference type="NCBI Taxonomy" id="261392"/>
    <lineage>
        <taxon>Bacteria</taxon>
        <taxon>Pseudomonadati</taxon>
        <taxon>Spirochaetota</taxon>
        <taxon>Spirochaetia</taxon>
        <taxon>Spirochaetales</taxon>
        <taxon>Treponemataceae</taxon>
        <taxon>Treponema</taxon>
    </lineage>
</organism>
<proteinExistence type="predicted"/>
<dbReference type="Proteomes" id="UP000190423">
    <property type="component" value="Unassembled WGS sequence"/>
</dbReference>
<keyword evidence="2" id="KW-1185">Reference proteome</keyword>